<dbReference type="AlphaFoldDB" id="A0A2U3DA58"/>
<comment type="caution">
    <text evidence="6">The sequence shown here is derived from an EMBL/GenBank/DDBJ whole genome shotgun (WGS) entry which is preliminary data.</text>
</comment>
<dbReference type="InterPro" id="IPR050319">
    <property type="entry name" value="ABC_transp_ATP-bind"/>
</dbReference>
<keyword evidence="3" id="KW-0547">Nucleotide-binding</keyword>
<accession>A0A2U3DA58</accession>
<dbReference type="GO" id="GO:0055085">
    <property type="term" value="P:transmembrane transport"/>
    <property type="evidence" value="ECO:0007669"/>
    <property type="project" value="UniProtKB-ARBA"/>
</dbReference>
<dbReference type="InterPro" id="IPR003439">
    <property type="entry name" value="ABC_transporter-like_ATP-bd"/>
</dbReference>
<dbReference type="InterPro" id="IPR017871">
    <property type="entry name" value="ABC_transporter-like_CS"/>
</dbReference>
<dbReference type="Pfam" id="PF08352">
    <property type="entry name" value="oligo_HPY"/>
    <property type="match status" value="1"/>
</dbReference>
<reference evidence="6 7" key="1">
    <citation type="submission" date="2016-11" db="EMBL/GenBank/DDBJ databases">
        <title>Comparative genomics of Acidibacillus ferroxidans species.</title>
        <authorList>
            <person name="Oliveira G."/>
            <person name="Nunes G."/>
            <person name="Oliveira R."/>
            <person name="Araujo F."/>
            <person name="Salim A."/>
            <person name="Scholte L."/>
            <person name="Morais D."/>
            <person name="Nancucheo I."/>
            <person name="Johnson D.B."/>
            <person name="Grail B."/>
            <person name="Bittencourt J."/>
            <person name="Valadares R."/>
        </authorList>
    </citation>
    <scope>NUCLEOTIDE SEQUENCE [LARGE SCALE GENOMIC DNA]</scope>
    <source>
        <strain evidence="6 7">Y002</strain>
    </source>
</reference>
<name>A0A2U3DA58_SULT2</name>
<feature type="domain" description="ABC transporter" evidence="5">
    <location>
        <begin position="16"/>
        <end position="261"/>
    </location>
</feature>
<keyword evidence="4" id="KW-0067">ATP-binding</keyword>
<evidence type="ECO:0000256" key="4">
    <source>
        <dbReference type="ARBA" id="ARBA00022840"/>
    </source>
</evidence>
<dbReference type="PROSITE" id="PS50893">
    <property type="entry name" value="ABC_TRANSPORTER_2"/>
    <property type="match status" value="1"/>
</dbReference>
<gene>
    <name evidence="6" type="ORF">BM613_04245</name>
</gene>
<dbReference type="NCBIfam" id="TIGR01727">
    <property type="entry name" value="oligo_HPY"/>
    <property type="match status" value="1"/>
</dbReference>
<comment type="similarity">
    <text evidence="1">Belongs to the ABC transporter superfamily.</text>
</comment>
<dbReference type="InterPro" id="IPR013563">
    <property type="entry name" value="Oligopep_ABC_C"/>
</dbReference>
<dbReference type="GO" id="GO:0016887">
    <property type="term" value="F:ATP hydrolysis activity"/>
    <property type="evidence" value="ECO:0007669"/>
    <property type="project" value="InterPro"/>
</dbReference>
<evidence type="ECO:0000313" key="7">
    <source>
        <dbReference type="Proteomes" id="UP000245380"/>
    </source>
</evidence>
<evidence type="ECO:0000256" key="1">
    <source>
        <dbReference type="ARBA" id="ARBA00005417"/>
    </source>
</evidence>
<evidence type="ECO:0000256" key="3">
    <source>
        <dbReference type="ARBA" id="ARBA00022741"/>
    </source>
</evidence>
<dbReference type="Gene3D" id="3.40.50.300">
    <property type="entry name" value="P-loop containing nucleotide triphosphate hydrolases"/>
    <property type="match status" value="1"/>
</dbReference>
<dbReference type="SMART" id="SM00382">
    <property type="entry name" value="AAA"/>
    <property type="match status" value="1"/>
</dbReference>
<organism evidence="6 7">
    <name type="scientific">Sulfoacidibacillus thermotolerans</name>
    <name type="common">Acidibacillus sulfuroxidans</name>
    <dbReference type="NCBI Taxonomy" id="1765684"/>
    <lineage>
        <taxon>Bacteria</taxon>
        <taxon>Bacillati</taxon>
        <taxon>Bacillota</taxon>
        <taxon>Bacilli</taxon>
        <taxon>Bacillales</taxon>
        <taxon>Alicyclobacillaceae</taxon>
        <taxon>Sulfoacidibacillus</taxon>
    </lineage>
</organism>
<dbReference type="Proteomes" id="UP000245380">
    <property type="component" value="Unassembled WGS sequence"/>
</dbReference>
<dbReference type="PANTHER" id="PTHR43776">
    <property type="entry name" value="TRANSPORT ATP-BINDING PROTEIN"/>
    <property type="match status" value="1"/>
</dbReference>
<keyword evidence="2" id="KW-0813">Transport</keyword>
<proteinExistence type="inferred from homology"/>
<dbReference type="RefSeq" id="WP_146192760.1">
    <property type="nucleotide sequence ID" value="NZ_MPDK01000005.1"/>
</dbReference>
<dbReference type="PROSITE" id="PS00211">
    <property type="entry name" value="ABC_TRANSPORTER_1"/>
    <property type="match status" value="1"/>
</dbReference>
<dbReference type="SUPFAM" id="SSF52540">
    <property type="entry name" value="P-loop containing nucleoside triphosphate hydrolases"/>
    <property type="match status" value="1"/>
</dbReference>
<dbReference type="Pfam" id="PF00005">
    <property type="entry name" value="ABC_tran"/>
    <property type="match status" value="1"/>
</dbReference>
<protein>
    <recommendedName>
        <fullName evidence="5">ABC transporter domain-containing protein</fullName>
    </recommendedName>
</protein>
<evidence type="ECO:0000259" key="5">
    <source>
        <dbReference type="PROSITE" id="PS50893"/>
    </source>
</evidence>
<evidence type="ECO:0000256" key="2">
    <source>
        <dbReference type="ARBA" id="ARBA00022448"/>
    </source>
</evidence>
<evidence type="ECO:0000313" key="6">
    <source>
        <dbReference type="EMBL" id="PWI58155.1"/>
    </source>
</evidence>
<keyword evidence="7" id="KW-1185">Reference proteome</keyword>
<dbReference type="EMBL" id="MPDK01000005">
    <property type="protein sequence ID" value="PWI58155.1"/>
    <property type="molecule type" value="Genomic_DNA"/>
</dbReference>
<dbReference type="CDD" id="cd03257">
    <property type="entry name" value="ABC_NikE_OppD_transporters"/>
    <property type="match status" value="1"/>
</dbReference>
<dbReference type="InterPro" id="IPR027417">
    <property type="entry name" value="P-loop_NTPase"/>
</dbReference>
<dbReference type="GO" id="GO:0005524">
    <property type="term" value="F:ATP binding"/>
    <property type="evidence" value="ECO:0007669"/>
    <property type="project" value="UniProtKB-KW"/>
</dbReference>
<dbReference type="OrthoDB" id="47989at2"/>
<dbReference type="InterPro" id="IPR003593">
    <property type="entry name" value="AAA+_ATPase"/>
</dbReference>
<sequence>MKLDEQTFSSHKTAMLTLKEVTKVFKNRARTTVALHRVTFTVAPGRIVALVGESGSGKTTLARIVTGIEKPTEGSVTLGEWQVDRLRSSQLRVYRRYVQMVFQDPFSSLNPHNTVLQTIVRPLMNHLHLNVKQARLQALEIMNTVRLTPTDQFAHKKPHQLSGGQRQRLVIARAIAPNPELIVADEPVSMLDVSIRADILELIDQLRKRTGMSVLYITHDLYSARAMADEVVVLYKGHVVERGNIEEVISHAQHPYTQLLLQAIPNPWKKRQPTAHRVDGSESAPHFAEIPAKDEITLYGRLHAGDKGCPFAARCELVSGECLQAKPSLKGTEVHQVSCWNRQV</sequence>
<dbReference type="GO" id="GO:0015833">
    <property type="term" value="P:peptide transport"/>
    <property type="evidence" value="ECO:0007669"/>
    <property type="project" value="InterPro"/>
</dbReference>